<keyword evidence="4" id="KW-1185">Reference proteome</keyword>
<sequence length="275" mass="30631">MSISHPLVWSLSANFSMQNSDTIWSYGSKPGYLPNGEFSRMTNLLWDTKDSGVVALFKEDNTWNKDWLGIYYNTKETATLLVYNSNMTFIAHGVCMHPGNIAKEFAVARFTAPVNGTYTIKVKFLHVDDYVKESNTTTGAYVIHNNETIWEEIIRDYIPGSFITNSDGIRINENDTIDFLLGIGVGGAYHMTSVDVDISAWQETTSTTTTQTASLSSLPKPSSENSVNNNNNRKIYLIGGSIGLMLGLIIGGCLAFIYFQYRKKNKRLLIPGSND</sequence>
<proteinExistence type="predicted"/>
<accession>A0A397GRE8</accession>
<keyword evidence="1" id="KW-0472">Membrane</keyword>
<dbReference type="Proteomes" id="UP000266861">
    <property type="component" value="Unassembled WGS sequence"/>
</dbReference>
<name>A0A397GRE8_9GLOM</name>
<evidence type="ECO:0000313" key="3">
    <source>
        <dbReference type="EMBL" id="RHZ53632.1"/>
    </source>
</evidence>
<evidence type="ECO:0000313" key="2">
    <source>
        <dbReference type="EMBL" id="RHZ53631.1"/>
    </source>
</evidence>
<dbReference type="AlphaFoldDB" id="A0A397GRE8"/>
<evidence type="ECO:0000313" key="4">
    <source>
        <dbReference type="Proteomes" id="UP000266861"/>
    </source>
</evidence>
<keyword evidence="1" id="KW-0812">Transmembrane</keyword>
<protein>
    <submittedName>
        <fullName evidence="2">Uncharacterized protein</fullName>
    </submittedName>
</protein>
<comment type="caution">
    <text evidence="2">The sequence shown here is derived from an EMBL/GenBank/DDBJ whole genome shotgun (WGS) entry which is preliminary data.</text>
</comment>
<gene>
    <name evidence="2" type="ORF">Glove_440g2</name>
    <name evidence="3" type="ORF">Glove_440g3</name>
</gene>
<dbReference type="OrthoDB" id="2475178at2759"/>
<reference evidence="2 4" key="1">
    <citation type="submission" date="2018-08" db="EMBL/GenBank/DDBJ databases">
        <title>Genome and evolution of the arbuscular mycorrhizal fungus Diversispora epigaea (formerly Glomus versiforme) and its bacterial endosymbionts.</title>
        <authorList>
            <person name="Sun X."/>
            <person name="Fei Z."/>
            <person name="Harrison M."/>
        </authorList>
    </citation>
    <scope>NUCLEOTIDE SEQUENCE [LARGE SCALE GENOMIC DNA]</scope>
    <source>
        <strain evidence="2 4">IT104</strain>
    </source>
</reference>
<feature type="transmembrane region" description="Helical" evidence="1">
    <location>
        <begin position="235"/>
        <end position="259"/>
    </location>
</feature>
<dbReference type="EMBL" id="PQFF01000387">
    <property type="protein sequence ID" value="RHZ53632.1"/>
    <property type="molecule type" value="Genomic_DNA"/>
</dbReference>
<organism evidence="2 4">
    <name type="scientific">Diversispora epigaea</name>
    <dbReference type="NCBI Taxonomy" id="1348612"/>
    <lineage>
        <taxon>Eukaryota</taxon>
        <taxon>Fungi</taxon>
        <taxon>Fungi incertae sedis</taxon>
        <taxon>Mucoromycota</taxon>
        <taxon>Glomeromycotina</taxon>
        <taxon>Glomeromycetes</taxon>
        <taxon>Diversisporales</taxon>
        <taxon>Diversisporaceae</taxon>
        <taxon>Diversispora</taxon>
    </lineage>
</organism>
<keyword evidence="1" id="KW-1133">Transmembrane helix</keyword>
<dbReference type="EMBL" id="PQFF01000387">
    <property type="protein sequence ID" value="RHZ53631.1"/>
    <property type="molecule type" value="Genomic_DNA"/>
</dbReference>
<evidence type="ECO:0000256" key="1">
    <source>
        <dbReference type="SAM" id="Phobius"/>
    </source>
</evidence>